<evidence type="ECO:0000256" key="1">
    <source>
        <dbReference type="SAM" id="MobiDB-lite"/>
    </source>
</evidence>
<feature type="compositionally biased region" description="Polar residues" evidence="1">
    <location>
        <begin position="29"/>
        <end position="42"/>
    </location>
</feature>
<sequence>MLERPSIAGGVLTTTCPDSHQCLADPSQLEVQQRHPSPQLNDTSHPTPSPYTPSPHSLISTCSDNPHLNPTILPTLTQHPTPSLTLTATVLSHPHTPSPLTHLFQHPLTVAHWYLFVFVLLFTHFPQPRPHHMQLTIT</sequence>
<feature type="region of interest" description="Disordered" evidence="1">
    <location>
        <begin position="26"/>
        <end position="57"/>
    </location>
</feature>
<gene>
    <name evidence="2" type="ORF">Pmani_015757</name>
</gene>
<accession>A0AAE1PT75</accession>
<reference evidence="2" key="1">
    <citation type="submission" date="2023-11" db="EMBL/GenBank/DDBJ databases">
        <title>Genome assemblies of two species of porcelain crab, Petrolisthes cinctipes and Petrolisthes manimaculis (Anomura: Porcellanidae).</title>
        <authorList>
            <person name="Angst P."/>
        </authorList>
    </citation>
    <scope>NUCLEOTIDE SEQUENCE</scope>
    <source>
        <strain evidence="2">PB745_02</strain>
        <tissue evidence="2">Gill</tissue>
    </source>
</reference>
<keyword evidence="3" id="KW-1185">Reference proteome</keyword>
<dbReference type="Proteomes" id="UP001292094">
    <property type="component" value="Unassembled WGS sequence"/>
</dbReference>
<dbReference type="AlphaFoldDB" id="A0AAE1PT75"/>
<comment type="caution">
    <text evidence="2">The sequence shown here is derived from an EMBL/GenBank/DDBJ whole genome shotgun (WGS) entry which is preliminary data.</text>
</comment>
<organism evidence="2 3">
    <name type="scientific">Petrolisthes manimaculis</name>
    <dbReference type="NCBI Taxonomy" id="1843537"/>
    <lineage>
        <taxon>Eukaryota</taxon>
        <taxon>Metazoa</taxon>
        <taxon>Ecdysozoa</taxon>
        <taxon>Arthropoda</taxon>
        <taxon>Crustacea</taxon>
        <taxon>Multicrustacea</taxon>
        <taxon>Malacostraca</taxon>
        <taxon>Eumalacostraca</taxon>
        <taxon>Eucarida</taxon>
        <taxon>Decapoda</taxon>
        <taxon>Pleocyemata</taxon>
        <taxon>Anomura</taxon>
        <taxon>Galatheoidea</taxon>
        <taxon>Porcellanidae</taxon>
        <taxon>Petrolisthes</taxon>
    </lineage>
</organism>
<evidence type="ECO:0000313" key="3">
    <source>
        <dbReference type="Proteomes" id="UP001292094"/>
    </source>
</evidence>
<evidence type="ECO:0000313" key="2">
    <source>
        <dbReference type="EMBL" id="KAK4312852.1"/>
    </source>
</evidence>
<proteinExistence type="predicted"/>
<name>A0AAE1PT75_9EUCA</name>
<protein>
    <submittedName>
        <fullName evidence="2">Uncharacterized protein</fullName>
    </submittedName>
</protein>
<dbReference type="EMBL" id="JAWZYT010001372">
    <property type="protein sequence ID" value="KAK4312852.1"/>
    <property type="molecule type" value="Genomic_DNA"/>
</dbReference>